<keyword evidence="23" id="KW-0443">Lipid metabolism</keyword>
<evidence type="ECO:0000256" key="12">
    <source>
        <dbReference type="ARBA" id="ARBA00048221"/>
    </source>
</evidence>
<comment type="catalytic activity">
    <reaction evidence="12">
        <text>N-hexadecanoyl-1,2-di-(9Z-octadecenoyl)-sn-glycero-3-phosphoethanolamine + H2O = N-hexadecanoyl-1-(9Z-octadecenoyl)-sn-glycero-3-phosphoethanolamine + (9Z)-octadecenoate + H(+)</text>
        <dbReference type="Rhea" id="RHEA:45424"/>
        <dbReference type="ChEBI" id="CHEBI:15377"/>
        <dbReference type="ChEBI" id="CHEBI:15378"/>
        <dbReference type="ChEBI" id="CHEBI:30823"/>
        <dbReference type="ChEBI" id="CHEBI:78097"/>
        <dbReference type="ChEBI" id="CHEBI:85217"/>
    </reaction>
    <physiologicalReaction direction="left-to-right" evidence="12">
        <dbReference type="Rhea" id="RHEA:45425"/>
    </physiologicalReaction>
</comment>
<keyword evidence="4 23" id="KW-0964">Secreted</keyword>
<dbReference type="GeneID" id="105290650"/>
<evidence type="ECO:0000256" key="9">
    <source>
        <dbReference type="ARBA" id="ARBA00036775"/>
    </source>
</evidence>
<evidence type="ECO:0000256" key="23">
    <source>
        <dbReference type="RuleBase" id="RU361236"/>
    </source>
</evidence>
<evidence type="ECO:0000256" key="7">
    <source>
        <dbReference type="ARBA" id="ARBA00023408"/>
    </source>
</evidence>
<accession>A0A6P3PYS8</accession>
<dbReference type="GO" id="GO:0046470">
    <property type="term" value="P:phosphatidylcholine metabolic process"/>
    <property type="evidence" value="ECO:0007669"/>
    <property type="project" value="Ensembl"/>
</dbReference>
<comment type="catalytic activity">
    <reaction evidence="13">
        <text>1,2-dihexadecanoyl-sn-glycero-3-phosphocholine + H2O = 1-hexadecanoyl-sn-glycero-3-phosphocholine + hexadecanoate + H(+)</text>
        <dbReference type="Rhea" id="RHEA:41223"/>
        <dbReference type="ChEBI" id="CHEBI:7896"/>
        <dbReference type="ChEBI" id="CHEBI:15377"/>
        <dbReference type="ChEBI" id="CHEBI:15378"/>
        <dbReference type="ChEBI" id="CHEBI:72998"/>
        <dbReference type="ChEBI" id="CHEBI:72999"/>
    </reaction>
    <physiologicalReaction direction="left-to-right" evidence="13">
        <dbReference type="Rhea" id="RHEA:41224"/>
    </physiologicalReaction>
</comment>
<proteinExistence type="inferred from homology"/>
<dbReference type="InterPro" id="IPR033113">
    <property type="entry name" value="PLA2_histidine"/>
</dbReference>
<dbReference type="Pfam" id="PF00068">
    <property type="entry name" value="Phospholip_A2_1"/>
    <property type="match status" value="1"/>
</dbReference>
<feature type="active site" evidence="19">
    <location>
        <position position="114"/>
    </location>
</feature>
<evidence type="ECO:0000256" key="22">
    <source>
        <dbReference type="RuleBase" id="RU003654"/>
    </source>
</evidence>
<evidence type="ECO:0000256" key="6">
    <source>
        <dbReference type="ARBA" id="ARBA00023157"/>
    </source>
</evidence>
<feature type="binding site" evidence="20">
    <location>
        <position position="68"/>
    </location>
    <ligand>
        <name>Ca(2+)</name>
        <dbReference type="ChEBI" id="CHEBI:29108"/>
    </ligand>
</feature>
<dbReference type="PRINTS" id="PR00389">
    <property type="entry name" value="PHPHLIPASEA2"/>
</dbReference>
<name>A0A6P3PYS8_PTEVA</name>
<dbReference type="GO" id="GO:0050830">
    <property type="term" value="P:defense response to Gram-positive bacterium"/>
    <property type="evidence" value="ECO:0007669"/>
    <property type="project" value="Ensembl"/>
</dbReference>
<comment type="catalytic activity">
    <reaction evidence="16">
        <text>1-hexadecanoyl-2-(9Z-octadecenoyl)-sn-glycero-3-phosphocholine + H2O = 1-hexadecanoyl-sn-glycero-3-phosphocholine + (9Z)-octadecenoate + H(+)</text>
        <dbReference type="Rhea" id="RHEA:38779"/>
        <dbReference type="ChEBI" id="CHEBI:15377"/>
        <dbReference type="ChEBI" id="CHEBI:15378"/>
        <dbReference type="ChEBI" id="CHEBI:30823"/>
        <dbReference type="ChEBI" id="CHEBI:72998"/>
        <dbReference type="ChEBI" id="CHEBI:73001"/>
    </reaction>
    <physiologicalReaction direction="left-to-right" evidence="16">
        <dbReference type="Rhea" id="RHEA:38780"/>
    </physiologicalReaction>
</comment>
<dbReference type="GO" id="GO:0031640">
    <property type="term" value="P:killing of cells of another organism"/>
    <property type="evidence" value="ECO:0007669"/>
    <property type="project" value="UniProtKB-KW"/>
</dbReference>
<dbReference type="PROSITE" id="PS00118">
    <property type="entry name" value="PA2_HIS"/>
    <property type="match status" value="1"/>
</dbReference>
<feature type="binding site" evidence="20">
    <location>
        <position position="47"/>
    </location>
    <ligand>
        <name>Ca(2+)</name>
        <dbReference type="ChEBI" id="CHEBI:29108"/>
    </ligand>
</feature>
<evidence type="ECO:0000313" key="26">
    <source>
        <dbReference type="RefSeq" id="XP_011356316.1"/>
    </source>
</evidence>
<evidence type="ECO:0000256" key="8">
    <source>
        <dbReference type="ARBA" id="ARBA00036719"/>
    </source>
</evidence>
<dbReference type="GO" id="GO:0005741">
    <property type="term" value="C:mitochondrial outer membrane"/>
    <property type="evidence" value="ECO:0007669"/>
    <property type="project" value="UniProtKB-SubCell"/>
</dbReference>
<gene>
    <name evidence="26" type="primary">PLA2G2A</name>
</gene>
<evidence type="ECO:0000256" key="10">
    <source>
        <dbReference type="ARBA" id="ARBA00048015"/>
    </source>
</evidence>
<keyword evidence="5" id="KW-0929">Antimicrobial</keyword>
<dbReference type="GO" id="GO:0047498">
    <property type="term" value="F:calcium-dependent phospholipase A2 activity"/>
    <property type="evidence" value="ECO:0007669"/>
    <property type="project" value="Ensembl"/>
</dbReference>
<dbReference type="GO" id="GO:0070374">
    <property type="term" value="P:positive regulation of ERK1 and ERK2 cascade"/>
    <property type="evidence" value="ECO:0007669"/>
    <property type="project" value="Ensembl"/>
</dbReference>
<feature type="signal peptide" evidence="23">
    <location>
        <begin position="1"/>
        <end position="20"/>
    </location>
</feature>
<dbReference type="Gene3D" id="1.20.90.10">
    <property type="entry name" value="Phospholipase A2 domain"/>
    <property type="match status" value="1"/>
</dbReference>
<dbReference type="InterPro" id="IPR033112">
    <property type="entry name" value="PLA2_Asp_AS"/>
</dbReference>
<evidence type="ECO:0000256" key="4">
    <source>
        <dbReference type="ARBA" id="ARBA00022525"/>
    </source>
</evidence>
<dbReference type="GO" id="GO:0005615">
    <property type="term" value="C:extracellular space"/>
    <property type="evidence" value="ECO:0007669"/>
    <property type="project" value="Ensembl"/>
</dbReference>
<dbReference type="RefSeq" id="XP_011356316.1">
    <property type="nucleotide sequence ID" value="XM_011358014.1"/>
</dbReference>
<feature type="binding site" evidence="20">
    <location>
        <position position="49"/>
    </location>
    <ligand>
        <name>Ca(2+)</name>
        <dbReference type="ChEBI" id="CHEBI:29108"/>
    </ligand>
</feature>
<comment type="catalytic activity">
    <reaction evidence="8">
        <text>1-hexadecanoyl-2-(4Z,7Z,10Z,13Z,16Z,19Z-docosahexaenoyl)-sn-glycero-3-phosphocholine + H2O = (4Z,7Z,10Z,13Z,16Z,19Z)-docosahexaenoate + 1-hexadecanoyl-sn-glycero-3-phosphocholine + H(+)</text>
        <dbReference type="Rhea" id="RHEA:41231"/>
        <dbReference type="ChEBI" id="CHEBI:15377"/>
        <dbReference type="ChEBI" id="CHEBI:15378"/>
        <dbReference type="ChEBI" id="CHEBI:72998"/>
        <dbReference type="ChEBI" id="CHEBI:74963"/>
        <dbReference type="ChEBI" id="CHEBI:77016"/>
    </reaction>
    <physiologicalReaction direction="left-to-right" evidence="8">
        <dbReference type="Rhea" id="RHEA:41232"/>
    </physiologicalReaction>
</comment>
<comment type="catalytic activity">
    <reaction evidence="14">
        <text>1-hexadecanoyl-2-(5Z,8Z,11Z,14Z-eicosatetraenoyl)-sn-glycero-3-phosphoethanolamine + H2O = 1-hexadecanoyl-sn-glycero-3-phosphoethanolamine + (5Z,8Z,11Z,14Z)-eicosatetraenoate + H(+)</text>
        <dbReference type="Rhea" id="RHEA:40431"/>
        <dbReference type="ChEBI" id="CHEBI:15377"/>
        <dbReference type="ChEBI" id="CHEBI:15378"/>
        <dbReference type="ChEBI" id="CHEBI:32395"/>
        <dbReference type="ChEBI" id="CHEBI:73004"/>
        <dbReference type="ChEBI" id="CHEBI:73009"/>
    </reaction>
    <physiologicalReaction direction="left-to-right" evidence="14">
        <dbReference type="Rhea" id="RHEA:40432"/>
    </physiologicalReaction>
</comment>
<dbReference type="GO" id="GO:1902563">
    <property type="term" value="P:regulation of neutrophil activation"/>
    <property type="evidence" value="ECO:0007669"/>
    <property type="project" value="Ensembl"/>
</dbReference>
<dbReference type="InterPro" id="IPR036444">
    <property type="entry name" value="PLipase_A2_dom_sf"/>
</dbReference>
<dbReference type="GO" id="GO:0016042">
    <property type="term" value="P:lipid catabolic process"/>
    <property type="evidence" value="ECO:0007669"/>
    <property type="project" value="InterPro"/>
</dbReference>
<comment type="catalytic activity">
    <reaction evidence="23">
        <text>a 1,2-diacyl-sn-glycero-3-phosphocholine + H2O = a 1-acyl-sn-glycero-3-phosphocholine + a fatty acid + H(+)</text>
        <dbReference type="Rhea" id="RHEA:15801"/>
        <dbReference type="ChEBI" id="CHEBI:15377"/>
        <dbReference type="ChEBI" id="CHEBI:15378"/>
        <dbReference type="ChEBI" id="CHEBI:28868"/>
        <dbReference type="ChEBI" id="CHEBI:57643"/>
        <dbReference type="ChEBI" id="CHEBI:58168"/>
        <dbReference type="EC" id="3.1.1.4"/>
    </reaction>
</comment>
<feature type="chain" id="PRO_5028518988" description="Phospholipase A2" evidence="23">
    <location>
        <begin position="21"/>
        <end position="146"/>
    </location>
</feature>
<dbReference type="PROSITE" id="PS00119">
    <property type="entry name" value="PA2_ASP"/>
    <property type="match status" value="1"/>
</dbReference>
<feature type="disulfide bond" evidence="21">
    <location>
        <begin position="63"/>
        <end position="120"/>
    </location>
</feature>
<evidence type="ECO:0000256" key="15">
    <source>
        <dbReference type="ARBA" id="ARBA00048613"/>
    </source>
</evidence>
<dbReference type="SUPFAM" id="SSF48619">
    <property type="entry name" value="Phospholipase A2, PLA2"/>
    <property type="match status" value="1"/>
</dbReference>
<comment type="similarity">
    <text evidence="3 22">Belongs to the phospholipase A2 family.</text>
</comment>
<comment type="catalytic activity">
    <reaction evidence="18">
        <text>1-hexadecanoyl-2-(9Z-octadecenoyl)-sn-glycero-3-phosphoglycerol + H2O = 1-hexadecanoyl-sn-glycero-3-phosphoglycerol + (9Z)-octadecenoate + H(+)</text>
        <dbReference type="Rhea" id="RHEA:44524"/>
        <dbReference type="ChEBI" id="CHEBI:15377"/>
        <dbReference type="ChEBI" id="CHEBI:15378"/>
        <dbReference type="ChEBI" id="CHEBI:30823"/>
        <dbReference type="ChEBI" id="CHEBI:84472"/>
        <dbReference type="ChEBI" id="CHEBI:84475"/>
    </reaction>
    <physiologicalReaction direction="left-to-right" evidence="18">
        <dbReference type="Rhea" id="RHEA:44525"/>
    </physiologicalReaction>
</comment>
<evidence type="ECO:0000256" key="1">
    <source>
        <dbReference type="ARBA" id="ARBA00004450"/>
    </source>
</evidence>
<evidence type="ECO:0000256" key="17">
    <source>
        <dbReference type="ARBA" id="ARBA00049039"/>
    </source>
</evidence>
<comment type="catalytic activity">
    <reaction evidence="11">
        <text>1,2-dihexadecanoyl-sn-glycero-3-phospho-(1'-sn-glycerol) + H2O = 1-hexadecanoyl-sn-glycero-3-phospho-(1'-sn-glycerol) + hexadecanoate + H(+)</text>
        <dbReference type="Rhea" id="RHEA:45472"/>
        <dbReference type="ChEBI" id="CHEBI:7896"/>
        <dbReference type="ChEBI" id="CHEBI:15377"/>
        <dbReference type="ChEBI" id="CHEBI:15378"/>
        <dbReference type="ChEBI" id="CHEBI:72829"/>
        <dbReference type="ChEBI" id="CHEBI:75158"/>
    </reaction>
    <physiologicalReaction direction="left-to-right" evidence="11">
        <dbReference type="Rhea" id="RHEA:45473"/>
    </physiologicalReaction>
</comment>
<dbReference type="GO" id="GO:0005543">
    <property type="term" value="F:phospholipid binding"/>
    <property type="evidence" value="ECO:0007669"/>
    <property type="project" value="Ensembl"/>
</dbReference>
<dbReference type="OMA" id="GDQDYCK"/>
<dbReference type="KEGG" id="pvp:105290650"/>
<evidence type="ECO:0000256" key="19">
    <source>
        <dbReference type="PIRSR" id="PIRSR601211-1"/>
    </source>
</evidence>
<reference evidence="26" key="1">
    <citation type="submission" date="2025-08" db="UniProtKB">
        <authorList>
            <consortium name="RefSeq"/>
        </authorList>
    </citation>
    <scope>IDENTIFICATION</scope>
    <source>
        <tissue evidence="26">Kidney</tissue>
    </source>
</reference>
<evidence type="ECO:0000256" key="5">
    <source>
        <dbReference type="ARBA" id="ARBA00022638"/>
    </source>
</evidence>
<keyword evidence="20" id="KW-0479">Metal-binding</keyword>
<dbReference type="GO" id="GO:0005509">
    <property type="term" value="F:calcium ion binding"/>
    <property type="evidence" value="ECO:0007669"/>
    <property type="project" value="InterPro"/>
</dbReference>
<dbReference type="GO" id="GO:0042130">
    <property type="term" value="P:negative regulation of T cell proliferation"/>
    <property type="evidence" value="ECO:0007669"/>
    <property type="project" value="TreeGrafter"/>
</dbReference>
<dbReference type="PANTHER" id="PTHR11716:SF9">
    <property type="entry name" value="PHOSPHOLIPASE A2, MEMBRANE ASSOCIATED"/>
    <property type="match status" value="1"/>
</dbReference>
<dbReference type="InterPro" id="IPR001211">
    <property type="entry name" value="PLA2"/>
</dbReference>
<dbReference type="PANTHER" id="PTHR11716">
    <property type="entry name" value="PHOSPHOLIPASE A2 FAMILY MEMBER"/>
    <property type="match status" value="1"/>
</dbReference>
<keyword evidence="6 21" id="KW-1015">Disulfide bond</keyword>
<evidence type="ECO:0000256" key="11">
    <source>
        <dbReference type="ARBA" id="ARBA00048080"/>
    </source>
</evidence>
<keyword evidence="23" id="KW-0378">Hydrolase</keyword>
<dbReference type="SMART" id="SM00085">
    <property type="entry name" value="PA2c"/>
    <property type="match status" value="1"/>
</dbReference>
<keyword evidence="25" id="KW-1185">Reference proteome</keyword>
<evidence type="ECO:0000256" key="2">
    <source>
        <dbReference type="ARBA" id="ARBA00004613"/>
    </source>
</evidence>
<feature type="active site" evidence="19">
    <location>
        <position position="67"/>
    </location>
</feature>
<comment type="cofactor">
    <cofactor evidence="20">
        <name>Ca(2+)</name>
        <dbReference type="ChEBI" id="CHEBI:29108"/>
    </cofactor>
    <text evidence="20">Binds 1 Ca(2+) ion per subunit.</text>
</comment>
<evidence type="ECO:0000313" key="25">
    <source>
        <dbReference type="Proteomes" id="UP000515202"/>
    </source>
</evidence>
<comment type="catalytic activity">
    <reaction evidence="15">
        <text>1-hexadecanoyl-2-(9Z-octadecenoyl)-sn-glycero-3-phosphoethanolamine + H2O = 1-hexadecanoyl-sn-glycero-3-phosphoethanolamine + (9Z)-octadecenoate + H(+)</text>
        <dbReference type="Rhea" id="RHEA:40911"/>
        <dbReference type="ChEBI" id="CHEBI:15377"/>
        <dbReference type="ChEBI" id="CHEBI:15378"/>
        <dbReference type="ChEBI" id="CHEBI:30823"/>
        <dbReference type="ChEBI" id="CHEBI:73004"/>
        <dbReference type="ChEBI" id="CHEBI:73007"/>
    </reaction>
    <physiologicalReaction direction="left-to-right" evidence="15">
        <dbReference type="Rhea" id="RHEA:40912"/>
    </physiologicalReaction>
</comment>
<sequence length="146" mass="16778">MKTLLLLAMTMAFALLQTHGDLLQFRKMIHLLTGREPVFSYAFYGCYCGFGGKGSPKDATGRCCATHDCCCYNWLEKRGCGTTFLSYKHEYESRNTQILGAKQDYGRRQLCQCDKVAAFCFARNQKTYNKKYQYYNKQCTGKALRC</sequence>
<dbReference type="AlphaFoldDB" id="A0A6P3PYS8"/>
<evidence type="ECO:0000256" key="21">
    <source>
        <dbReference type="PIRSR" id="PIRSR601211-3"/>
    </source>
</evidence>
<dbReference type="GO" id="GO:0046337">
    <property type="term" value="P:phosphatidylethanolamine metabolic process"/>
    <property type="evidence" value="ECO:0007669"/>
    <property type="project" value="Ensembl"/>
</dbReference>
<comment type="catalytic activity">
    <reaction evidence="17">
        <text>1-hexadecanoyl-2-(9Z,12Z-octadecadienoyl)-sn-glycero-3-phosphoethanolamine + H2O = 1-hexadecanoyl-sn-glycero-3-phosphoethanolamine + (9Z,12Z)-octadecadienoate + H(+)</text>
        <dbReference type="Rhea" id="RHEA:40815"/>
        <dbReference type="ChEBI" id="CHEBI:15377"/>
        <dbReference type="ChEBI" id="CHEBI:15378"/>
        <dbReference type="ChEBI" id="CHEBI:30245"/>
        <dbReference type="ChEBI" id="CHEBI:73004"/>
        <dbReference type="ChEBI" id="CHEBI:73008"/>
    </reaction>
    <physiologicalReaction direction="left-to-right" evidence="17">
        <dbReference type="Rhea" id="RHEA:40816"/>
    </physiologicalReaction>
</comment>
<keyword evidence="5" id="KW-0081">Bacteriolytic enzyme</keyword>
<dbReference type="GO" id="GO:0046473">
    <property type="term" value="P:phosphatidic acid metabolic process"/>
    <property type="evidence" value="ECO:0007669"/>
    <property type="project" value="Ensembl"/>
</dbReference>
<dbReference type="CTD" id="5320"/>
<dbReference type="GO" id="GO:0005783">
    <property type="term" value="C:endoplasmic reticulum"/>
    <property type="evidence" value="ECO:0007669"/>
    <property type="project" value="Ensembl"/>
</dbReference>
<dbReference type="OrthoDB" id="5841574at2759"/>
<evidence type="ECO:0000256" key="20">
    <source>
        <dbReference type="PIRSR" id="PIRSR601211-2"/>
    </source>
</evidence>
<dbReference type="Proteomes" id="UP000515202">
    <property type="component" value="Unplaced"/>
</dbReference>
<dbReference type="FunFam" id="1.20.90.10:FF:000001">
    <property type="entry name" value="Basic phospholipase A2 homolog"/>
    <property type="match status" value="1"/>
</dbReference>
<evidence type="ECO:0000256" key="14">
    <source>
        <dbReference type="ARBA" id="ARBA00048541"/>
    </source>
</evidence>
<dbReference type="CDD" id="cd00125">
    <property type="entry name" value="PLA2c"/>
    <property type="match status" value="1"/>
</dbReference>
<feature type="domain" description="Phospholipase A2-like central" evidence="24">
    <location>
        <begin position="21"/>
        <end position="140"/>
    </location>
</feature>
<feature type="disulfide bond" evidence="21">
    <location>
        <begin position="71"/>
        <end position="113"/>
    </location>
</feature>
<feature type="disulfide bond" evidence="21">
    <location>
        <begin position="48"/>
        <end position="64"/>
    </location>
</feature>
<keyword evidence="20 23" id="KW-0106">Calcium</keyword>
<dbReference type="GO" id="GO:0038166">
    <property type="term" value="P:angiotensin-activated signaling pathway"/>
    <property type="evidence" value="ECO:0007669"/>
    <property type="project" value="Ensembl"/>
</dbReference>
<organism evidence="25 26">
    <name type="scientific">Pteropus vampyrus</name>
    <name type="common">Large flying fox</name>
    <dbReference type="NCBI Taxonomy" id="132908"/>
    <lineage>
        <taxon>Eukaryota</taxon>
        <taxon>Metazoa</taxon>
        <taxon>Chordata</taxon>
        <taxon>Craniata</taxon>
        <taxon>Vertebrata</taxon>
        <taxon>Euteleostomi</taxon>
        <taxon>Mammalia</taxon>
        <taxon>Eutheria</taxon>
        <taxon>Laurasiatheria</taxon>
        <taxon>Chiroptera</taxon>
        <taxon>Yinpterochiroptera</taxon>
        <taxon>Pteropodoidea</taxon>
        <taxon>Pteropodidae</taxon>
        <taxon>Pteropodinae</taxon>
        <taxon>Pteropus</taxon>
    </lineage>
</organism>
<dbReference type="InterPro" id="IPR016090">
    <property type="entry name" value="PLA2-like_dom"/>
</dbReference>
<evidence type="ECO:0000259" key="24">
    <source>
        <dbReference type="SMART" id="SM00085"/>
    </source>
</evidence>
<comment type="catalytic activity">
    <reaction evidence="7">
        <text>1-hexadecanoyl-2-(9Z,12Z-octadecadienoyl)-sn-glycero-3-phosphocholine + H2O = (9Z,12Z)-octadecadienoate + 1-hexadecanoyl-sn-glycero-3-phosphocholine + H(+)</text>
        <dbReference type="Rhea" id="RHEA:40811"/>
        <dbReference type="ChEBI" id="CHEBI:15377"/>
        <dbReference type="ChEBI" id="CHEBI:15378"/>
        <dbReference type="ChEBI" id="CHEBI:30245"/>
        <dbReference type="ChEBI" id="CHEBI:72998"/>
        <dbReference type="ChEBI" id="CHEBI:73002"/>
    </reaction>
    <physiologicalReaction direction="left-to-right" evidence="7">
        <dbReference type="Rhea" id="RHEA:40812"/>
    </physiologicalReaction>
</comment>
<dbReference type="GO" id="GO:0034374">
    <property type="term" value="P:low-density lipoprotein particle remodeling"/>
    <property type="evidence" value="ECO:0007669"/>
    <property type="project" value="Ensembl"/>
</dbReference>
<dbReference type="GO" id="GO:0050482">
    <property type="term" value="P:arachidonate secretion"/>
    <property type="evidence" value="ECO:0007669"/>
    <property type="project" value="InterPro"/>
</dbReference>
<feature type="binding site" evidence="20">
    <location>
        <position position="51"/>
    </location>
    <ligand>
        <name>Ca(2+)</name>
        <dbReference type="ChEBI" id="CHEBI:29108"/>
    </ligand>
</feature>
<comment type="catalytic activity">
    <reaction evidence="9">
        <text>a 1,2-diacyl-sn-glycero-3-phosphoethanolamine + H2O = a 1-acyl-sn-glycero-3-phosphoethanolamine + a fatty acid + H(+)</text>
        <dbReference type="Rhea" id="RHEA:44604"/>
        <dbReference type="ChEBI" id="CHEBI:15377"/>
        <dbReference type="ChEBI" id="CHEBI:15378"/>
        <dbReference type="ChEBI" id="CHEBI:28868"/>
        <dbReference type="ChEBI" id="CHEBI:64381"/>
        <dbReference type="ChEBI" id="CHEBI:64612"/>
    </reaction>
    <physiologicalReaction direction="left-to-right" evidence="9">
        <dbReference type="Rhea" id="RHEA:44605"/>
    </physiologicalReaction>
</comment>
<keyword evidence="23" id="KW-0732">Signal</keyword>
<evidence type="ECO:0000256" key="13">
    <source>
        <dbReference type="ARBA" id="ARBA00048227"/>
    </source>
</evidence>
<evidence type="ECO:0000256" key="3">
    <source>
        <dbReference type="ARBA" id="ARBA00007056"/>
    </source>
</evidence>
<dbReference type="EC" id="3.1.1.4" evidence="23"/>
<comment type="subcellular location">
    <subcellularLocation>
        <location evidence="1">Mitochondrion outer membrane</location>
        <topology evidence="1">Peripheral membrane protein</topology>
    </subcellularLocation>
    <subcellularLocation>
        <location evidence="2 23">Secreted</location>
    </subcellularLocation>
</comment>
<evidence type="ECO:0000256" key="18">
    <source>
        <dbReference type="ARBA" id="ARBA00049282"/>
    </source>
</evidence>
<protein>
    <recommendedName>
        <fullName evidence="23">Phospholipase A2</fullName>
        <ecNumber evidence="23">3.1.1.4</ecNumber>
    </recommendedName>
</protein>
<comment type="catalytic activity">
    <reaction evidence="10">
        <text>1-hexadecanoyl-2-(9Z-octadecenoyl)-sn-glycero-3-phospho-(1'-sn-glycerol) + H2O = 1-hexadecanoyl-sn-glycero-3-phospho-(1'-sn-glycerol) + (9Z)-octadecenoate + H(+)</text>
        <dbReference type="Rhea" id="RHEA:40919"/>
        <dbReference type="ChEBI" id="CHEBI:15377"/>
        <dbReference type="ChEBI" id="CHEBI:15378"/>
        <dbReference type="ChEBI" id="CHEBI:30823"/>
        <dbReference type="ChEBI" id="CHEBI:72841"/>
        <dbReference type="ChEBI" id="CHEBI:75158"/>
    </reaction>
    <physiologicalReaction direction="left-to-right" evidence="10">
        <dbReference type="Rhea" id="RHEA:40920"/>
    </physiologicalReaction>
</comment>
<evidence type="ECO:0000256" key="16">
    <source>
        <dbReference type="ARBA" id="ARBA00048699"/>
    </source>
</evidence>